<dbReference type="PANTHER" id="PTHR48083">
    <property type="entry name" value="MEDIUM-CHAIN SPECIFIC ACYL-COA DEHYDROGENASE, MITOCHONDRIAL-RELATED"/>
    <property type="match status" value="1"/>
</dbReference>
<name>A0ABY3V9I9_MYCUL</name>
<evidence type="ECO:0000256" key="4">
    <source>
        <dbReference type="SAM" id="MobiDB-lite"/>
    </source>
</evidence>
<dbReference type="InterPro" id="IPR006091">
    <property type="entry name" value="Acyl-CoA_Oxase/DH_mid-dom"/>
</dbReference>
<evidence type="ECO:0000259" key="5">
    <source>
        <dbReference type="Pfam" id="PF02770"/>
    </source>
</evidence>
<sequence>MTATVQDETADDGAKQPGGKHQAGADSLTPPSADCTLGRGRADARQFGIARTTADGDRVDLPSLVAEAEQMGGTTPVQAALLVVHHAALQAVLRYGSRNLQSRHIEDMRSGNLVCALAITEPDVSGSNLRGLTSKAVRDGDDWVMSGAKSAITGAPLAAFFVTLTPFIVEGGVALTSVLVPSDSPGVTIQPPEDMYGLWSVPTSGVR</sequence>
<keyword evidence="3" id="KW-0560">Oxidoreductase</keyword>
<keyword evidence="2" id="KW-0274">FAD</keyword>
<feature type="region of interest" description="Disordered" evidence="4">
    <location>
        <begin position="1"/>
        <end position="39"/>
    </location>
</feature>
<dbReference type="InterPro" id="IPR009100">
    <property type="entry name" value="AcylCoA_DH/oxidase_NM_dom_sf"/>
</dbReference>
<evidence type="ECO:0000256" key="1">
    <source>
        <dbReference type="ARBA" id="ARBA00022630"/>
    </source>
</evidence>
<dbReference type="InterPro" id="IPR046373">
    <property type="entry name" value="Acyl-CoA_Oxase/DH_mid-dom_sf"/>
</dbReference>
<evidence type="ECO:0000313" key="7">
    <source>
        <dbReference type="Proteomes" id="UP001055253"/>
    </source>
</evidence>
<evidence type="ECO:0000256" key="3">
    <source>
        <dbReference type="ARBA" id="ARBA00023002"/>
    </source>
</evidence>
<gene>
    <name evidence="6" type="ORF">MJO63_19885</name>
</gene>
<keyword evidence="7" id="KW-1185">Reference proteome</keyword>
<dbReference type="InterPro" id="IPR037069">
    <property type="entry name" value="AcylCoA_DH/ox_N_sf"/>
</dbReference>
<proteinExistence type="predicted"/>
<dbReference type="Gene3D" id="2.40.110.10">
    <property type="entry name" value="Butyryl-CoA Dehydrogenase, subunit A, domain 2"/>
    <property type="match status" value="1"/>
</dbReference>
<dbReference type="SUPFAM" id="SSF56645">
    <property type="entry name" value="Acyl-CoA dehydrogenase NM domain-like"/>
    <property type="match status" value="1"/>
</dbReference>
<feature type="domain" description="Acyl-CoA oxidase/dehydrogenase middle" evidence="5">
    <location>
        <begin position="116"/>
        <end position="205"/>
    </location>
</feature>
<dbReference type="Pfam" id="PF02770">
    <property type="entry name" value="Acyl-CoA_dh_M"/>
    <property type="match status" value="1"/>
</dbReference>
<dbReference type="InterPro" id="IPR050741">
    <property type="entry name" value="Acyl-CoA_dehydrogenase"/>
</dbReference>
<dbReference type="Proteomes" id="UP001055253">
    <property type="component" value="Chromosome"/>
</dbReference>
<dbReference type="Gene3D" id="1.10.540.10">
    <property type="entry name" value="Acyl-CoA dehydrogenase/oxidase, N-terminal domain"/>
    <property type="match status" value="1"/>
</dbReference>
<evidence type="ECO:0000313" key="6">
    <source>
        <dbReference type="EMBL" id="ULP51084.1"/>
    </source>
</evidence>
<dbReference type="PANTHER" id="PTHR48083:SF2">
    <property type="entry name" value="MEDIUM-CHAIN SPECIFIC ACYL-COA DEHYDROGENASE, MITOCHONDRIAL"/>
    <property type="match status" value="1"/>
</dbReference>
<dbReference type="EMBL" id="CP092429">
    <property type="protein sequence ID" value="ULP51084.1"/>
    <property type="molecule type" value="Genomic_DNA"/>
</dbReference>
<protein>
    <submittedName>
        <fullName evidence="6">Acyl-CoA dehydrogenase family protein</fullName>
    </submittedName>
</protein>
<reference evidence="6" key="1">
    <citation type="submission" date="2022-08" db="EMBL/GenBank/DDBJ databases">
        <title>Whole genome sequencing of non-tuberculosis mycobacteria type-strains.</title>
        <authorList>
            <person name="Igarashi Y."/>
            <person name="Osugi A."/>
            <person name="Mitarai S."/>
        </authorList>
    </citation>
    <scope>NUCLEOTIDE SEQUENCE</scope>
    <source>
        <strain evidence="6">ATCC 19423</strain>
    </source>
</reference>
<organism evidence="6 7">
    <name type="scientific">Mycobacterium ulcerans</name>
    <dbReference type="NCBI Taxonomy" id="1809"/>
    <lineage>
        <taxon>Bacteria</taxon>
        <taxon>Bacillati</taxon>
        <taxon>Actinomycetota</taxon>
        <taxon>Actinomycetes</taxon>
        <taxon>Mycobacteriales</taxon>
        <taxon>Mycobacteriaceae</taxon>
        <taxon>Mycobacterium</taxon>
        <taxon>Mycobacterium ulcerans group</taxon>
    </lineage>
</organism>
<dbReference type="RefSeq" id="WP_240168398.1">
    <property type="nucleotide sequence ID" value="NZ_CP085200.1"/>
</dbReference>
<accession>A0ABY3V9I9</accession>
<evidence type="ECO:0000256" key="2">
    <source>
        <dbReference type="ARBA" id="ARBA00022827"/>
    </source>
</evidence>
<keyword evidence="1" id="KW-0285">Flavoprotein</keyword>